<reference evidence="6" key="1">
    <citation type="submission" date="2020-08" db="EMBL/GenBank/DDBJ databases">
        <title>Genome public.</title>
        <authorList>
            <person name="Liu C."/>
            <person name="Sun Q."/>
        </authorList>
    </citation>
    <scope>NUCLEOTIDE SEQUENCE</scope>
    <source>
        <strain evidence="6">NSJ-52</strain>
    </source>
</reference>
<comment type="caution">
    <text evidence="6">The sequence shown here is derived from an EMBL/GenBank/DDBJ whole genome shotgun (WGS) entry which is preliminary data.</text>
</comment>
<dbReference type="Proteomes" id="UP000607645">
    <property type="component" value="Unassembled WGS sequence"/>
</dbReference>
<dbReference type="SMART" id="SM00850">
    <property type="entry name" value="LytTR"/>
    <property type="match status" value="1"/>
</dbReference>
<dbReference type="InterPro" id="IPR046947">
    <property type="entry name" value="LytR-like"/>
</dbReference>
<keyword evidence="3" id="KW-0597">Phosphoprotein</keyword>
<dbReference type="RefSeq" id="WP_155150091.1">
    <property type="nucleotide sequence ID" value="NZ_JACOPQ010000015.1"/>
</dbReference>
<comment type="function">
    <text evidence="2">May play the central regulatory role in sporulation. It may be an element of the effector pathway responsible for the activation of sporulation genes in response to nutritional stress. Spo0A may act in concert with spo0H (a sigma factor) to control the expression of some genes that are critical to the sporulation process.</text>
</comment>
<dbReference type="EMBL" id="JACOPQ010000015">
    <property type="protein sequence ID" value="MBC5738447.1"/>
    <property type="molecule type" value="Genomic_DNA"/>
</dbReference>
<feature type="modified residue" description="4-aspartylphosphate" evidence="3">
    <location>
        <position position="57"/>
    </location>
</feature>
<evidence type="ECO:0000259" key="4">
    <source>
        <dbReference type="PROSITE" id="PS50110"/>
    </source>
</evidence>
<dbReference type="PROSITE" id="PS50930">
    <property type="entry name" value="HTH_LYTTR"/>
    <property type="match status" value="1"/>
</dbReference>
<organism evidence="6 7">
    <name type="scientific">Lawsonibacter faecis</name>
    <dbReference type="NCBI Taxonomy" id="2763052"/>
    <lineage>
        <taxon>Bacteria</taxon>
        <taxon>Bacillati</taxon>
        <taxon>Bacillota</taxon>
        <taxon>Clostridia</taxon>
        <taxon>Eubacteriales</taxon>
        <taxon>Oscillospiraceae</taxon>
        <taxon>Lawsonibacter</taxon>
    </lineage>
</organism>
<evidence type="ECO:0000259" key="5">
    <source>
        <dbReference type="PROSITE" id="PS50930"/>
    </source>
</evidence>
<dbReference type="InterPro" id="IPR001789">
    <property type="entry name" value="Sig_transdc_resp-reg_receiver"/>
</dbReference>
<evidence type="ECO:0000256" key="2">
    <source>
        <dbReference type="ARBA" id="ARBA00024867"/>
    </source>
</evidence>
<dbReference type="Pfam" id="PF00072">
    <property type="entry name" value="Response_reg"/>
    <property type="match status" value="1"/>
</dbReference>
<dbReference type="SUPFAM" id="SSF52172">
    <property type="entry name" value="CheY-like"/>
    <property type="match status" value="1"/>
</dbReference>
<proteinExistence type="predicted"/>
<evidence type="ECO:0000313" key="6">
    <source>
        <dbReference type="EMBL" id="MBC5738447.1"/>
    </source>
</evidence>
<evidence type="ECO:0000313" key="7">
    <source>
        <dbReference type="Proteomes" id="UP000607645"/>
    </source>
</evidence>
<accession>A0A8J6JNC2</accession>
<protein>
    <recommendedName>
        <fullName evidence="1">Stage 0 sporulation protein A homolog</fullName>
    </recommendedName>
</protein>
<dbReference type="InterPro" id="IPR011006">
    <property type="entry name" value="CheY-like_superfamily"/>
</dbReference>
<gene>
    <name evidence="6" type="ORF">H8S62_15655</name>
</gene>
<dbReference type="InterPro" id="IPR007492">
    <property type="entry name" value="LytTR_DNA-bd_dom"/>
</dbReference>
<name>A0A8J6JNC2_9FIRM</name>
<dbReference type="PANTHER" id="PTHR37299:SF1">
    <property type="entry name" value="STAGE 0 SPORULATION PROTEIN A HOMOLOG"/>
    <property type="match status" value="1"/>
</dbReference>
<sequence>MLRVAIVEDEPASARQLEDYLARYQAESGEGVEAIHFPDGAALLQEYRPIWDLILMDIEMPRMDGMTAARHIRERDPVVLLMFITNMAQYAIRGYEVEALDYVLKPVGYAAFAFKMRKVSSILRRRRSSGVVLHLAGGVRRVPTDELLYVETVSHRLHIHTADGVFTMPGTLRDMEEQLAGEHFVRCNKCYLVNLRHVREVRQNIVQVGGEELLISRPRKKEFLQELTDYLGGGGL</sequence>
<dbReference type="Pfam" id="PF04397">
    <property type="entry name" value="LytTR"/>
    <property type="match status" value="1"/>
</dbReference>
<dbReference type="Gene3D" id="3.40.50.2300">
    <property type="match status" value="1"/>
</dbReference>
<feature type="domain" description="HTH LytTR-type" evidence="5">
    <location>
        <begin position="135"/>
        <end position="229"/>
    </location>
</feature>
<dbReference type="SMART" id="SM00448">
    <property type="entry name" value="REC"/>
    <property type="match status" value="1"/>
</dbReference>
<dbReference type="Gene3D" id="2.40.50.1020">
    <property type="entry name" value="LytTr DNA-binding domain"/>
    <property type="match status" value="1"/>
</dbReference>
<evidence type="ECO:0000256" key="3">
    <source>
        <dbReference type="PROSITE-ProRule" id="PRU00169"/>
    </source>
</evidence>
<feature type="domain" description="Response regulatory" evidence="4">
    <location>
        <begin position="3"/>
        <end position="120"/>
    </location>
</feature>
<dbReference type="AlphaFoldDB" id="A0A8J6JNC2"/>
<dbReference type="PANTHER" id="PTHR37299">
    <property type="entry name" value="TRANSCRIPTIONAL REGULATOR-RELATED"/>
    <property type="match status" value="1"/>
</dbReference>
<dbReference type="PROSITE" id="PS50110">
    <property type="entry name" value="RESPONSE_REGULATORY"/>
    <property type="match status" value="1"/>
</dbReference>
<dbReference type="GO" id="GO:0000156">
    <property type="term" value="F:phosphorelay response regulator activity"/>
    <property type="evidence" value="ECO:0007669"/>
    <property type="project" value="InterPro"/>
</dbReference>
<evidence type="ECO:0000256" key="1">
    <source>
        <dbReference type="ARBA" id="ARBA00018672"/>
    </source>
</evidence>
<dbReference type="GO" id="GO:0003677">
    <property type="term" value="F:DNA binding"/>
    <property type="evidence" value="ECO:0007669"/>
    <property type="project" value="InterPro"/>
</dbReference>
<keyword evidence="7" id="KW-1185">Reference proteome</keyword>